<feature type="region of interest" description="Disordered" evidence="2">
    <location>
        <begin position="1"/>
        <end position="25"/>
    </location>
</feature>
<sequence length="270" mass="29810">MATRPKRRRKVQSPSTDIQPSTSTNQAVEDLVRACMSSITPIIETTCRRVIEEKLSTAEIPVPQTIASSDPPPVVPTTDQSTSAEASPTLLQEMTATGSTIPHQISKYGQNTYTGSSLSCQDLTKTVDVLIRNSLSKSTVSAYKATYLNYQNFVIQFFGPTEQPLPPSLKHLTAFIAHCYIKGLAASTTRTFISSLSFIFQLGNYQDISQTFLIKKMLKGFHKSKPTTDPRLPITLEILSSLLQSLEHTTSSFFTKLLLKAMFILAFCAF</sequence>
<dbReference type="SUPFAM" id="SSF47823">
    <property type="entry name" value="lambda integrase-like, N-terminal domain"/>
    <property type="match status" value="1"/>
</dbReference>
<evidence type="ECO:0008006" key="5">
    <source>
        <dbReference type="Google" id="ProtNLM"/>
    </source>
</evidence>
<evidence type="ECO:0000256" key="1">
    <source>
        <dbReference type="ARBA" id="ARBA00023125"/>
    </source>
</evidence>
<dbReference type="EnsemblMetazoa" id="G26962.1">
    <property type="protein sequence ID" value="G26962.1:cds"/>
    <property type="gene ID" value="G26962"/>
</dbReference>
<feature type="compositionally biased region" description="Polar residues" evidence="2">
    <location>
        <begin position="12"/>
        <end position="25"/>
    </location>
</feature>
<dbReference type="PANTHER" id="PTHR34605:SF3">
    <property type="entry name" value="P CELL-TYPE AGGLUTINATION PROTEIN MAP4-LIKE-RELATED"/>
    <property type="match status" value="1"/>
</dbReference>
<feature type="compositionally biased region" description="Basic residues" evidence="2">
    <location>
        <begin position="1"/>
        <end position="11"/>
    </location>
</feature>
<evidence type="ECO:0000256" key="2">
    <source>
        <dbReference type="SAM" id="MobiDB-lite"/>
    </source>
</evidence>
<dbReference type="EnsemblMetazoa" id="G26962.5">
    <property type="protein sequence ID" value="G26962.5:cds"/>
    <property type="gene ID" value="G26962"/>
</dbReference>
<dbReference type="AlphaFoldDB" id="A0A8W8L6Y9"/>
<keyword evidence="4" id="KW-1185">Reference proteome</keyword>
<dbReference type="Proteomes" id="UP000005408">
    <property type="component" value="Unassembled WGS sequence"/>
</dbReference>
<organism evidence="3 4">
    <name type="scientific">Magallana gigas</name>
    <name type="common">Pacific oyster</name>
    <name type="synonym">Crassostrea gigas</name>
    <dbReference type="NCBI Taxonomy" id="29159"/>
    <lineage>
        <taxon>Eukaryota</taxon>
        <taxon>Metazoa</taxon>
        <taxon>Spiralia</taxon>
        <taxon>Lophotrochozoa</taxon>
        <taxon>Mollusca</taxon>
        <taxon>Bivalvia</taxon>
        <taxon>Autobranchia</taxon>
        <taxon>Pteriomorphia</taxon>
        <taxon>Ostreida</taxon>
        <taxon>Ostreoidea</taxon>
        <taxon>Ostreidae</taxon>
        <taxon>Magallana</taxon>
    </lineage>
</organism>
<dbReference type="InterPro" id="IPR010998">
    <property type="entry name" value="Integrase_recombinase_N"/>
</dbReference>
<protein>
    <recommendedName>
        <fullName evidence="5">Core-binding (CB) domain-containing protein</fullName>
    </recommendedName>
</protein>
<dbReference type="Gene3D" id="1.10.150.130">
    <property type="match status" value="1"/>
</dbReference>
<dbReference type="GO" id="GO:0003677">
    <property type="term" value="F:DNA binding"/>
    <property type="evidence" value="ECO:0007669"/>
    <property type="project" value="UniProtKB-KW"/>
</dbReference>
<feature type="region of interest" description="Disordered" evidence="2">
    <location>
        <begin position="63"/>
        <end position="84"/>
    </location>
</feature>
<evidence type="ECO:0000313" key="3">
    <source>
        <dbReference type="EnsemblMetazoa" id="G26962.7:cds"/>
    </source>
</evidence>
<dbReference type="EnsemblMetazoa" id="G26962.7">
    <property type="protein sequence ID" value="G26962.7:cds"/>
    <property type="gene ID" value="G26962"/>
</dbReference>
<keyword evidence="1" id="KW-0238">DNA-binding</keyword>
<proteinExistence type="predicted"/>
<name>A0A8W8L6Y9_MAGGI</name>
<dbReference type="InterPro" id="IPR052925">
    <property type="entry name" value="Phage_Integrase-like_Recomb"/>
</dbReference>
<accession>A0A8W8L6Y9</accession>
<evidence type="ECO:0000313" key="4">
    <source>
        <dbReference type="Proteomes" id="UP000005408"/>
    </source>
</evidence>
<reference evidence="3" key="1">
    <citation type="submission" date="2022-08" db="UniProtKB">
        <authorList>
            <consortium name="EnsemblMetazoa"/>
        </authorList>
    </citation>
    <scope>IDENTIFICATION</scope>
    <source>
        <strain evidence="3">05x7-T-G4-1.051#20</strain>
    </source>
</reference>
<dbReference type="EnsemblMetazoa" id="G26962.6">
    <property type="protein sequence ID" value="G26962.6:cds"/>
    <property type="gene ID" value="G26962"/>
</dbReference>
<dbReference type="PANTHER" id="PTHR34605">
    <property type="entry name" value="PHAGE_INTEGRASE DOMAIN-CONTAINING PROTEIN"/>
    <property type="match status" value="1"/>
</dbReference>